<dbReference type="GO" id="GO:0005886">
    <property type="term" value="C:plasma membrane"/>
    <property type="evidence" value="ECO:0007669"/>
    <property type="project" value="UniProtKB-SubCell"/>
</dbReference>
<evidence type="ECO:0000256" key="7">
    <source>
        <dbReference type="SAM" id="Phobius"/>
    </source>
</evidence>
<dbReference type="GO" id="GO:0022857">
    <property type="term" value="F:transmembrane transporter activity"/>
    <property type="evidence" value="ECO:0007669"/>
    <property type="project" value="TreeGrafter"/>
</dbReference>
<dbReference type="PANTHER" id="PTHR30572">
    <property type="entry name" value="MEMBRANE COMPONENT OF TRANSPORTER-RELATED"/>
    <property type="match status" value="1"/>
</dbReference>
<evidence type="ECO:0000256" key="1">
    <source>
        <dbReference type="ARBA" id="ARBA00004651"/>
    </source>
</evidence>
<evidence type="ECO:0000313" key="9">
    <source>
        <dbReference type="EMBL" id="HIZ75636.1"/>
    </source>
</evidence>
<dbReference type="Proteomes" id="UP000824116">
    <property type="component" value="Unassembled WGS sequence"/>
</dbReference>
<keyword evidence="2" id="KW-1003">Cell membrane</keyword>
<proteinExistence type="inferred from homology"/>
<evidence type="ECO:0000256" key="3">
    <source>
        <dbReference type="ARBA" id="ARBA00022692"/>
    </source>
</evidence>
<dbReference type="EMBL" id="DXAY01000247">
    <property type="protein sequence ID" value="HIZ75636.1"/>
    <property type="molecule type" value="Genomic_DNA"/>
</dbReference>
<feature type="transmembrane region" description="Helical" evidence="7">
    <location>
        <begin position="430"/>
        <end position="451"/>
    </location>
</feature>
<dbReference type="AlphaFoldDB" id="A0A9D2K1Z4"/>
<comment type="subcellular location">
    <subcellularLocation>
        <location evidence="1">Cell membrane</location>
        <topology evidence="1">Multi-pass membrane protein</topology>
    </subcellularLocation>
</comment>
<keyword evidence="5 7" id="KW-0472">Membrane</keyword>
<feature type="domain" description="ABC3 transporter permease C-terminal" evidence="8">
    <location>
        <begin position="272"/>
        <end position="388"/>
    </location>
</feature>
<feature type="transmembrane region" description="Helical" evidence="7">
    <location>
        <begin position="363"/>
        <end position="381"/>
    </location>
</feature>
<evidence type="ECO:0000256" key="6">
    <source>
        <dbReference type="ARBA" id="ARBA00038076"/>
    </source>
</evidence>
<evidence type="ECO:0000256" key="5">
    <source>
        <dbReference type="ARBA" id="ARBA00023136"/>
    </source>
</evidence>
<sequence>MRKVKNKKVIRKLSARILSAKRSKNLIGLAAILLTTILFTTVFSVCGNLLRSQTESTFRQVGGNAQAGFKNFTMAEYDQLKEDSGIRDVSYNIFVGNAVNPQLNKLQTEVRYYEPLNARQSFAYPTTGKLPEEQDEIAMSTLILDALDIPHELGQKVTLDLNIHNEIRTDTFTLCGFWEGDPVMMAQEAAVSKTYADLTAPLETTPYYETDGTDYSGYMNISFNFSSSFNIEGQMEELIRRGGFDGTLISPSVNWAYSFSSIDWTTVSVLTILILLIMLSGYLIIYNIFYLNIFSDIRFYGLLKTVGTTGRQLRKIVRRQAWALCLFGVPAGLAAGWVIGRLLTPVITDMLTSTDVYYSANPLIFLGSALFTVLTVYISCIKPCRIAAKVSPVEAVRFTEKSIRKKSRKTKKTTPLSMARANLGRNKRKLVLVVLSLSLSLVLLNSVYTIVTGFDMDKYLADKLLTDFEVSSASIYNFNSPEIDYAGVTRNFQEELSAQEGVTDIGNIYLSGTVHNYSDAEWETVEQIMDAPENSEYFSDPIMEEAFDYVRTSHRTNVDIYGVNETAAKYIKPDEGTFDWEKFKSGNYILANSFSMDDETSMPFLKPGDEVTVRFSDTVSKKYTVLAVAQMPTALSSQRYGLMNEEFILPDTEFLTQFGDRQPMKTVFNVSDDRQTAVAAWLEDYCEKVNPDMDYRTKADYQQEFSSLKQTYAVTGGILSIILALIGLLNFINVTATSILSRRQELAMMESVGMTGAQQRRMLLGEGLCYALLSILISCTAGVGAGYALVLAFAGQMDVFTWRFTLLPVAICTPFLIAISLAVPSVCYAYARKQSVVERLRTTE</sequence>
<dbReference type="InterPro" id="IPR003838">
    <property type="entry name" value="ABC3_permease_C"/>
</dbReference>
<comment type="similarity">
    <text evidence="6">Belongs to the ABC-4 integral membrane protein family.</text>
</comment>
<comment type="caution">
    <text evidence="9">The sequence shown here is derived from an EMBL/GenBank/DDBJ whole genome shotgun (WGS) entry which is preliminary data.</text>
</comment>
<feature type="transmembrane region" description="Helical" evidence="7">
    <location>
        <begin position="806"/>
        <end position="831"/>
    </location>
</feature>
<dbReference type="Pfam" id="PF02687">
    <property type="entry name" value="FtsX"/>
    <property type="match status" value="2"/>
</dbReference>
<feature type="domain" description="ABC3 transporter permease C-terminal" evidence="8">
    <location>
        <begin position="718"/>
        <end position="835"/>
    </location>
</feature>
<keyword evidence="4 7" id="KW-1133">Transmembrane helix</keyword>
<organism evidence="9 10">
    <name type="scientific">Candidatus Mediterraneibacter stercoravium</name>
    <dbReference type="NCBI Taxonomy" id="2838685"/>
    <lineage>
        <taxon>Bacteria</taxon>
        <taxon>Bacillati</taxon>
        <taxon>Bacillota</taxon>
        <taxon>Clostridia</taxon>
        <taxon>Lachnospirales</taxon>
        <taxon>Lachnospiraceae</taxon>
        <taxon>Mediterraneibacter</taxon>
    </lineage>
</organism>
<feature type="transmembrane region" description="Helical" evidence="7">
    <location>
        <begin position="712"/>
        <end position="740"/>
    </location>
</feature>
<name>A0A9D2K1Z4_9FIRM</name>
<feature type="transmembrane region" description="Helical" evidence="7">
    <location>
        <begin position="267"/>
        <end position="289"/>
    </location>
</feature>
<reference evidence="9" key="1">
    <citation type="journal article" date="2021" name="PeerJ">
        <title>Extensive microbial diversity within the chicken gut microbiome revealed by metagenomics and culture.</title>
        <authorList>
            <person name="Gilroy R."/>
            <person name="Ravi A."/>
            <person name="Getino M."/>
            <person name="Pursley I."/>
            <person name="Horton D.L."/>
            <person name="Alikhan N.F."/>
            <person name="Baker D."/>
            <person name="Gharbi K."/>
            <person name="Hall N."/>
            <person name="Watson M."/>
            <person name="Adriaenssens E.M."/>
            <person name="Foster-Nyarko E."/>
            <person name="Jarju S."/>
            <person name="Secka A."/>
            <person name="Antonio M."/>
            <person name="Oren A."/>
            <person name="Chaudhuri R.R."/>
            <person name="La Ragione R."/>
            <person name="Hildebrand F."/>
            <person name="Pallen M.J."/>
        </authorList>
    </citation>
    <scope>NUCLEOTIDE SEQUENCE</scope>
    <source>
        <strain evidence="9">CHK196-3914</strain>
    </source>
</reference>
<evidence type="ECO:0000313" key="10">
    <source>
        <dbReference type="Proteomes" id="UP000824116"/>
    </source>
</evidence>
<evidence type="ECO:0000256" key="2">
    <source>
        <dbReference type="ARBA" id="ARBA00022475"/>
    </source>
</evidence>
<accession>A0A9D2K1Z4</accession>
<feature type="transmembrane region" description="Helical" evidence="7">
    <location>
        <begin position="768"/>
        <end position="794"/>
    </location>
</feature>
<keyword evidence="3 7" id="KW-0812">Transmembrane</keyword>
<dbReference type="InterPro" id="IPR050250">
    <property type="entry name" value="Macrolide_Exporter_MacB"/>
</dbReference>
<evidence type="ECO:0000259" key="8">
    <source>
        <dbReference type="Pfam" id="PF02687"/>
    </source>
</evidence>
<feature type="transmembrane region" description="Helical" evidence="7">
    <location>
        <begin position="321"/>
        <end position="343"/>
    </location>
</feature>
<dbReference type="PANTHER" id="PTHR30572:SF4">
    <property type="entry name" value="ABC TRANSPORTER PERMEASE YTRF"/>
    <property type="match status" value="1"/>
</dbReference>
<gene>
    <name evidence="9" type="ORF">H9723_10440</name>
</gene>
<protein>
    <submittedName>
        <fullName evidence="9">ABC transporter permease</fullName>
    </submittedName>
</protein>
<evidence type="ECO:0000256" key="4">
    <source>
        <dbReference type="ARBA" id="ARBA00022989"/>
    </source>
</evidence>
<reference evidence="9" key="2">
    <citation type="submission" date="2021-04" db="EMBL/GenBank/DDBJ databases">
        <authorList>
            <person name="Gilroy R."/>
        </authorList>
    </citation>
    <scope>NUCLEOTIDE SEQUENCE</scope>
    <source>
        <strain evidence="9">CHK196-3914</strain>
    </source>
</reference>